<organism evidence="3 4">
    <name type="scientific">Actinomycetospora lemnae</name>
    <dbReference type="NCBI Taxonomy" id="3019891"/>
    <lineage>
        <taxon>Bacteria</taxon>
        <taxon>Bacillati</taxon>
        <taxon>Actinomycetota</taxon>
        <taxon>Actinomycetes</taxon>
        <taxon>Pseudonocardiales</taxon>
        <taxon>Pseudonocardiaceae</taxon>
        <taxon>Actinomycetospora</taxon>
    </lineage>
</organism>
<reference evidence="3 4" key="1">
    <citation type="submission" date="2023-02" db="EMBL/GenBank/DDBJ databases">
        <title>Genome sequencing required for Actinomycetospora new species description.</title>
        <authorList>
            <person name="Saimee Y."/>
            <person name="Duangmal K."/>
        </authorList>
    </citation>
    <scope>NUCLEOTIDE SEQUENCE [LARGE SCALE GENOMIC DNA]</scope>
    <source>
        <strain evidence="3 4">DW7H6</strain>
    </source>
</reference>
<dbReference type="Proteomes" id="UP001300763">
    <property type="component" value="Unassembled WGS sequence"/>
</dbReference>
<accession>A0ABT5SLY4</accession>
<keyword evidence="4" id="KW-1185">Reference proteome</keyword>
<dbReference type="RefSeq" id="WP_274198403.1">
    <property type="nucleotide sequence ID" value="NZ_JAQZAO010000001.1"/>
</dbReference>
<dbReference type="SMART" id="SM00858">
    <property type="entry name" value="SAF"/>
    <property type="match status" value="1"/>
</dbReference>
<sequence length="263" mass="25764">MRERDEPPSEGRRRRVHRGRRWRVPPPGWRRTVALRRAAAGLLAVLALGLLAAPGVAPAGTPVLVAARDLAPGVALGPADVAVRTVPLELVPVGALAEPGVVAGRQVVGGVRAGEALTDVRLLGPVAAVAAAGMPDAAGVPVRLADAGVAALLTPGTRVDLVAAGAADGAADGAVSGSAGGGGTGESALDGDRSAARVPGGPEPRDAAAEPAVLAPGAVVLAVLPAPERTAGAAPVVVVALPGELAARVATVSLREEVTVTLR</sequence>
<dbReference type="CDD" id="cd11614">
    <property type="entry name" value="SAF_CpaB_FlgA_like"/>
    <property type="match status" value="1"/>
</dbReference>
<proteinExistence type="predicted"/>
<comment type="caution">
    <text evidence="3">The sequence shown here is derived from an EMBL/GenBank/DDBJ whole genome shotgun (WGS) entry which is preliminary data.</text>
</comment>
<protein>
    <submittedName>
        <fullName evidence="3">SAF domain-containing protein</fullName>
    </submittedName>
</protein>
<feature type="region of interest" description="Disordered" evidence="1">
    <location>
        <begin position="171"/>
        <end position="208"/>
    </location>
</feature>
<evidence type="ECO:0000313" key="4">
    <source>
        <dbReference type="Proteomes" id="UP001300763"/>
    </source>
</evidence>
<dbReference type="Pfam" id="PF08666">
    <property type="entry name" value="SAF"/>
    <property type="match status" value="1"/>
</dbReference>
<name>A0ABT5SLY4_9PSEU</name>
<evidence type="ECO:0000256" key="1">
    <source>
        <dbReference type="SAM" id="MobiDB-lite"/>
    </source>
</evidence>
<evidence type="ECO:0000313" key="3">
    <source>
        <dbReference type="EMBL" id="MDD7963848.1"/>
    </source>
</evidence>
<evidence type="ECO:0000259" key="2">
    <source>
        <dbReference type="SMART" id="SM00858"/>
    </source>
</evidence>
<dbReference type="EMBL" id="JAQZAO010000001">
    <property type="protein sequence ID" value="MDD7963848.1"/>
    <property type="molecule type" value="Genomic_DNA"/>
</dbReference>
<feature type="domain" description="SAF" evidence="2">
    <location>
        <begin position="61"/>
        <end position="123"/>
    </location>
</feature>
<gene>
    <name evidence="3" type="ORF">PGB27_00680</name>
</gene>
<dbReference type="InterPro" id="IPR013974">
    <property type="entry name" value="SAF"/>
</dbReference>